<evidence type="ECO:0000256" key="1">
    <source>
        <dbReference type="SAM" id="Phobius"/>
    </source>
</evidence>
<evidence type="ECO:0000313" key="3">
    <source>
        <dbReference type="Proteomes" id="UP000315289"/>
    </source>
</evidence>
<evidence type="ECO:0000313" key="2">
    <source>
        <dbReference type="EMBL" id="TVP41396.1"/>
    </source>
</evidence>
<organism evidence="2 3">
    <name type="scientific">Candidatus Nitrosocosmicus arcticus</name>
    <dbReference type="NCBI Taxonomy" id="2035267"/>
    <lineage>
        <taxon>Archaea</taxon>
        <taxon>Nitrososphaerota</taxon>
        <taxon>Nitrososphaeria</taxon>
        <taxon>Nitrososphaerales</taxon>
        <taxon>Nitrososphaeraceae</taxon>
        <taxon>Candidatus Nitrosocosmicus</taxon>
    </lineage>
</organism>
<reference evidence="2 3" key="1">
    <citation type="journal article" date="2019" name="Front. Microbiol.">
        <title>Ammonia Oxidation by the Arctic Terrestrial Thaumarchaeote Candidatus Nitrosocosmicus arcticus Is Stimulated by Increasing Temperatures.</title>
        <authorList>
            <person name="Alves R.J.E."/>
            <person name="Kerou M."/>
            <person name="Zappe A."/>
            <person name="Bittner R."/>
            <person name="Abby S.S."/>
            <person name="Schmidt H.A."/>
            <person name="Pfeifer K."/>
            <person name="Schleper C."/>
        </authorList>
    </citation>
    <scope>NUCLEOTIDE SEQUENCE [LARGE SCALE GENOMIC DNA]</scope>
    <source>
        <strain evidence="2 3">Kfb</strain>
    </source>
</reference>
<keyword evidence="1" id="KW-0472">Membrane</keyword>
<keyword evidence="1" id="KW-0812">Transmembrane</keyword>
<sequence length="189" mass="20286">MSSDNSPQSPKLLIIYCTLAGFIASWGISGLLVSIDLISNTPVGSFFGVIGISLGHYDPLTAQLIGFGLHVLTGTIAGNIFGQISLFWKRISPYNSKHGLKMGVIVGVILWAVLFVPVATFVIQPMIESFNRSVTPNQYVFSIASNFGGLSSIILVGSLIFHLIYGALLGYMSGRMVEIRAFTSPQNAL</sequence>
<gene>
    <name evidence="2" type="ORF">NARC_30110</name>
</gene>
<protein>
    <submittedName>
        <fullName evidence="2">Uncharacterized protein</fullName>
    </submittedName>
</protein>
<dbReference type="RefSeq" id="WP_144728839.1">
    <property type="nucleotide sequence ID" value="NZ_ML675579.1"/>
</dbReference>
<dbReference type="OrthoDB" id="11273at2157"/>
<name>A0A557SXR4_9ARCH</name>
<accession>A0A557SXR4</accession>
<feature type="transmembrane region" description="Helical" evidence="1">
    <location>
        <begin position="147"/>
        <end position="171"/>
    </location>
</feature>
<proteinExistence type="predicted"/>
<dbReference type="EMBL" id="VOAH01000003">
    <property type="protein sequence ID" value="TVP41396.1"/>
    <property type="molecule type" value="Genomic_DNA"/>
</dbReference>
<feature type="transmembrane region" description="Helical" evidence="1">
    <location>
        <begin position="100"/>
        <end position="127"/>
    </location>
</feature>
<dbReference type="AlphaFoldDB" id="A0A557SXR4"/>
<comment type="caution">
    <text evidence="2">The sequence shown here is derived from an EMBL/GenBank/DDBJ whole genome shotgun (WGS) entry which is preliminary data.</text>
</comment>
<keyword evidence="3" id="KW-1185">Reference proteome</keyword>
<dbReference type="Proteomes" id="UP000315289">
    <property type="component" value="Unassembled WGS sequence"/>
</dbReference>
<feature type="transmembrane region" description="Helical" evidence="1">
    <location>
        <begin position="12"/>
        <end position="35"/>
    </location>
</feature>
<keyword evidence="1" id="KW-1133">Transmembrane helix</keyword>
<feature type="transmembrane region" description="Helical" evidence="1">
    <location>
        <begin position="64"/>
        <end position="88"/>
    </location>
</feature>